<accession>A0A840PB22</accession>
<dbReference type="PANTHER" id="PTHR30624:SF4">
    <property type="entry name" value="METALLOPROTEASE TLDD"/>
    <property type="match status" value="1"/>
</dbReference>
<dbReference type="Proteomes" id="UP000578449">
    <property type="component" value="Unassembled WGS sequence"/>
</dbReference>
<comment type="caution">
    <text evidence="3">The sequence shown here is derived from an EMBL/GenBank/DDBJ whole genome shotgun (WGS) entry which is preliminary data.</text>
</comment>
<name>A0A840PB22_9ACTN</name>
<dbReference type="PANTHER" id="PTHR30624">
    <property type="entry name" value="UNCHARACTERIZED PROTEIN TLDD AND PMBA"/>
    <property type="match status" value="1"/>
</dbReference>
<gene>
    <name evidence="3" type="ORF">HNP84_004119</name>
</gene>
<dbReference type="AlphaFoldDB" id="A0A840PB22"/>
<dbReference type="GO" id="GO:0008237">
    <property type="term" value="F:metallopeptidase activity"/>
    <property type="evidence" value="ECO:0007669"/>
    <property type="project" value="InterPro"/>
</dbReference>
<dbReference type="EMBL" id="JACHGN010000008">
    <property type="protein sequence ID" value="MBB5134387.1"/>
    <property type="molecule type" value="Genomic_DNA"/>
</dbReference>
<dbReference type="GO" id="GO:0006508">
    <property type="term" value="P:proteolysis"/>
    <property type="evidence" value="ECO:0007669"/>
    <property type="project" value="InterPro"/>
</dbReference>
<organism evidence="3 4">
    <name type="scientific">Thermocatellispora tengchongensis</name>
    <dbReference type="NCBI Taxonomy" id="1073253"/>
    <lineage>
        <taxon>Bacteria</taxon>
        <taxon>Bacillati</taxon>
        <taxon>Actinomycetota</taxon>
        <taxon>Actinomycetes</taxon>
        <taxon>Streptosporangiales</taxon>
        <taxon>Streptosporangiaceae</taxon>
        <taxon>Thermocatellispora</taxon>
    </lineage>
</organism>
<dbReference type="SUPFAM" id="SSF111283">
    <property type="entry name" value="Putative modulator of DNA gyrase, PmbA/TldD"/>
    <property type="match status" value="1"/>
</dbReference>
<dbReference type="GO" id="GO:0005829">
    <property type="term" value="C:cytosol"/>
    <property type="evidence" value="ECO:0007669"/>
    <property type="project" value="TreeGrafter"/>
</dbReference>
<dbReference type="InterPro" id="IPR045569">
    <property type="entry name" value="Metalloprtase-TldD/E_C"/>
</dbReference>
<keyword evidence="4" id="KW-1185">Reference proteome</keyword>
<protein>
    <submittedName>
        <fullName evidence="3">TldD protein</fullName>
    </submittedName>
</protein>
<dbReference type="InterPro" id="IPR036059">
    <property type="entry name" value="TldD/PmbA_sf"/>
</dbReference>
<sequence length="413" mass="43926">MITSFAEHTLRFSLELRPDGSVRRRSAVRRGACLEEHHGPGEVVHRFADGDELLREPRRRVERQVADAAREVQERPHAEAGPEAEDALRALSRETGLTLVLSGLHQHVAAGGDGAARTGERLVCTLEAAPGPGAAGSEAVPWRPDLPLAANLAEAGRAVERVRARESARRTGEVPAGRDLVLRPGRAGAFFHELVGHPMEADVLRSGTGYLAPLAGRRVAPEWLSVVDGATRAAAGYRAAFDDEGTPCSEVALIDRGVVGRPMTDLATARLTGQAPTGHGRRLDYRHPAIPRMTHTCALADATAEPAPHEWIEPCGLLLESMNLATGAFAFLAPAPLLRRQDGPPLRLPPLRIAGDALRVLAALSPSDPGVAEYARARRGCGKLGQFPLLVTFANSGVRLPAHAVSIEAVPDA</sequence>
<evidence type="ECO:0000313" key="3">
    <source>
        <dbReference type="EMBL" id="MBB5134387.1"/>
    </source>
</evidence>
<evidence type="ECO:0000259" key="2">
    <source>
        <dbReference type="Pfam" id="PF19289"/>
    </source>
</evidence>
<comment type="similarity">
    <text evidence="1">Belongs to the peptidase U62 family.</text>
</comment>
<dbReference type="InterPro" id="IPR051463">
    <property type="entry name" value="Peptidase_U62_metallo"/>
</dbReference>
<reference evidence="3 4" key="1">
    <citation type="submission" date="2020-08" db="EMBL/GenBank/DDBJ databases">
        <title>Genomic Encyclopedia of Type Strains, Phase IV (KMG-IV): sequencing the most valuable type-strain genomes for metagenomic binning, comparative biology and taxonomic classification.</title>
        <authorList>
            <person name="Goeker M."/>
        </authorList>
    </citation>
    <scope>NUCLEOTIDE SEQUENCE [LARGE SCALE GENOMIC DNA]</scope>
    <source>
        <strain evidence="3 4">DSM 45615</strain>
    </source>
</reference>
<feature type="domain" description="Metalloprotease TldD/E C-terminal" evidence="2">
    <location>
        <begin position="179"/>
        <end position="361"/>
    </location>
</feature>
<evidence type="ECO:0000313" key="4">
    <source>
        <dbReference type="Proteomes" id="UP000578449"/>
    </source>
</evidence>
<dbReference type="Pfam" id="PF19289">
    <property type="entry name" value="PmbA_TldD_3rd"/>
    <property type="match status" value="1"/>
</dbReference>
<evidence type="ECO:0000256" key="1">
    <source>
        <dbReference type="ARBA" id="ARBA00005836"/>
    </source>
</evidence>
<dbReference type="RefSeq" id="WP_185051298.1">
    <property type="nucleotide sequence ID" value="NZ_BAABIX010000007.1"/>
</dbReference>
<proteinExistence type="inferred from homology"/>